<feature type="compositionally biased region" description="Acidic residues" evidence="1">
    <location>
        <begin position="444"/>
        <end position="470"/>
    </location>
</feature>
<keyword evidence="3" id="KW-1185">Reference proteome</keyword>
<accession>A0ABU2FAN0</accession>
<organism evidence="2 3">
    <name type="scientific">Haloarcula saliterrae</name>
    <dbReference type="NCBI Taxonomy" id="2950534"/>
    <lineage>
        <taxon>Archaea</taxon>
        <taxon>Methanobacteriati</taxon>
        <taxon>Methanobacteriota</taxon>
        <taxon>Stenosarchaea group</taxon>
        <taxon>Halobacteria</taxon>
        <taxon>Halobacteriales</taxon>
        <taxon>Haloarculaceae</taxon>
        <taxon>Haloarcula</taxon>
    </lineage>
</organism>
<evidence type="ECO:0008006" key="4">
    <source>
        <dbReference type="Google" id="ProtNLM"/>
    </source>
</evidence>
<sequence>MSESEDSGPGRREVAHRLFAAEFDDAEFSYSESDEERAPNYVVTPTGARVNRLFVVGVLTELEQVNEEVLRARIVDPTGPFVVYAGQYQPEALAFLEAATPPLFVAVTGKARTFEPDDGDRVFTSIRPESISEVDAETRDRWVVQAAQQTIDRVGRMASASRSGLSGDALRTALVEAGVAESDAAGVALALDYYGTTGDYLAAVRELALNATRVVAGERDEAGSLSRSPDDGTDDPLPGLATMALDAPDETPSADAGDSGTVEGDDAHGAEAGESESTEQSGEADPSTETGVGEATPADEPATAGSATDTTDETDRSETTAADEEPSKETGTETASDAPESGTSADDSAASTGAATEPDERQSAGEPDELQSAGEPDERQSAETAGEGSSGTLGDFDGGATGDVEDAAGDEDDVGDFDTEFELDEDEREEIEQEYGTDFQSGTEVDDAGEADIETPDADELAAADSEDSASEAPASESATEGSASADAESEPAADVDLEDAVMAVMTELNDGDGADREAVRSTVADEYGADPDAVEDAIQDALMGGRCYEPDDGKLTPI</sequence>
<dbReference type="EMBL" id="JAMQON010000002">
    <property type="protein sequence ID" value="MDS0259332.1"/>
    <property type="molecule type" value="Genomic_DNA"/>
</dbReference>
<feature type="compositionally biased region" description="Low complexity" evidence="1">
    <location>
        <begin position="341"/>
        <end position="356"/>
    </location>
</feature>
<dbReference type="RefSeq" id="WP_310918942.1">
    <property type="nucleotide sequence ID" value="NZ_JAMQON010000002.1"/>
</dbReference>
<feature type="compositionally biased region" description="Low complexity" evidence="1">
    <location>
        <begin position="471"/>
        <end position="487"/>
    </location>
</feature>
<feature type="compositionally biased region" description="Acidic residues" evidence="1">
    <location>
        <begin position="403"/>
        <end position="435"/>
    </location>
</feature>
<protein>
    <recommendedName>
        <fullName evidence="4">Rpa-associated protein</fullName>
    </recommendedName>
</protein>
<comment type="caution">
    <text evidence="2">The sequence shown here is derived from an EMBL/GenBank/DDBJ whole genome shotgun (WGS) entry which is preliminary data.</text>
</comment>
<reference evidence="2 3" key="1">
    <citation type="submission" date="2022-06" db="EMBL/GenBank/DDBJ databases">
        <title>Haloarcula sp. a new haloarchaeum isolate from saline soil.</title>
        <authorList>
            <person name="Strakova D."/>
            <person name="Galisteo C."/>
            <person name="Sanchez-Porro C."/>
            <person name="Ventosa A."/>
        </authorList>
    </citation>
    <scope>NUCLEOTIDE SEQUENCE [LARGE SCALE GENOMIC DNA]</scope>
    <source>
        <strain evidence="2 3">S1CR25-12</strain>
    </source>
</reference>
<evidence type="ECO:0000313" key="3">
    <source>
        <dbReference type="Proteomes" id="UP001259659"/>
    </source>
</evidence>
<feature type="region of interest" description="Disordered" evidence="1">
    <location>
        <begin position="218"/>
        <end position="498"/>
    </location>
</feature>
<feature type="compositionally biased region" description="Acidic residues" evidence="1">
    <location>
        <begin position="488"/>
        <end position="498"/>
    </location>
</feature>
<evidence type="ECO:0000313" key="2">
    <source>
        <dbReference type="EMBL" id="MDS0259332.1"/>
    </source>
</evidence>
<feature type="compositionally biased region" description="Gly residues" evidence="1">
    <location>
        <begin position="388"/>
        <end position="401"/>
    </location>
</feature>
<gene>
    <name evidence="2" type="ORF">NDI56_08005</name>
</gene>
<name>A0ABU2FAN0_9EURY</name>
<dbReference type="Proteomes" id="UP001259659">
    <property type="component" value="Unassembled WGS sequence"/>
</dbReference>
<proteinExistence type="predicted"/>
<evidence type="ECO:0000256" key="1">
    <source>
        <dbReference type="SAM" id="MobiDB-lite"/>
    </source>
</evidence>